<gene>
    <name evidence="4" type="ORF">HMPREF1541_04443</name>
</gene>
<accession>W2RUN9</accession>
<evidence type="ECO:0000313" key="4">
    <source>
        <dbReference type="EMBL" id="ETN40167.1"/>
    </source>
</evidence>
<name>W2RUN9_CYPE1</name>
<dbReference type="InterPro" id="IPR029498">
    <property type="entry name" value="HeLo_dom"/>
</dbReference>
<dbReference type="VEuPathDB" id="FungiDB:HMPREF1541_04443"/>
<sequence>MAEVAGLVVGGAGLLTLFSTCLELAEQIQSARSVGDDYEEACTQLMFLADRLKRCQKQQASRELNPTPEHESQRVLVARALCHIEKLLQKIEPLHNRYGNFTNDVPSSRLCAIEAVGTSLEQTRQTLSHTSSQRQRRLPLQNKISWALHNKKLLTDCIERIGFFVAELEKLFEDRDLEGGQSVSGTTGGGMQGQLDTSGEDTSHSDTVNLDGTLQPRLISNLDGHVFHNNKIGGRARVAQGDLGWNLPRNTRRNLYAGNTMTGEAKVLQGNVLGVDLDAFWNG</sequence>
<dbReference type="OrthoDB" id="20872at2759"/>
<dbReference type="STRING" id="1220924.W2RUN9"/>
<dbReference type="Pfam" id="PF14479">
    <property type="entry name" value="HeLo"/>
    <property type="match status" value="1"/>
</dbReference>
<dbReference type="AlphaFoldDB" id="W2RUN9"/>
<protein>
    <recommendedName>
        <fullName evidence="3">Prion-inhibition and propagation HeLo domain-containing protein</fullName>
    </recommendedName>
</protein>
<dbReference type="Gene3D" id="1.20.120.1020">
    <property type="entry name" value="Prion-inhibition and propagation, HeLo domain"/>
    <property type="match status" value="1"/>
</dbReference>
<keyword evidence="2" id="KW-0732">Signal</keyword>
<keyword evidence="5" id="KW-1185">Reference proteome</keyword>
<dbReference type="InParanoid" id="W2RUN9"/>
<feature type="signal peptide" evidence="2">
    <location>
        <begin position="1"/>
        <end position="25"/>
    </location>
</feature>
<dbReference type="RefSeq" id="XP_008717010.1">
    <property type="nucleotide sequence ID" value="XM_008718788.1"/>
</dbReference>
<dbReference type="EMBL" id="KB822720">
    <property type="protein sequence ID" value="ETN40167.1"/>
    <property type="molecule type" value="Genomic_DNA"/>
</dbReference>
<feature type="domain" description="Prion-inhibition and propagation HeLo" evidence="3">
    <location>
        <begin position="6"/>
        <end position="175"/>
    </location>
</feature>
<dbReference type="Proteomes" id="UP000030752">
    <property type="component" value="Unassembled WGS sequence"/>
</dbReference>
<feature type="chain" id="PRO_5004823804" description="Prion-inhibition and propagation HeLo domain-containing protein" evidence="2">
    <location>
        <begin position="26"/>
        <end position="283"/>
    </location>
</feature>
<dbReference type="GeneID" id="19971782"/>
<evidence type="ECO:0000259" key="3">
    <source>
        <dbReference type="Pfam" id="PF14479"/>
    </source>
</evidence>
<feature type="region of interest" description="Disordered" evidence="1">
    <location>
        <begin position="178"/>
        <end position="210"/>
    </location>
</feature>
<evidence type="ECO:0000256" key="2">
    <source>
        <dbReference type="SAM" id="SignalP"/>
    </source>
</evidence>
<dbReference type="InterPro" id="IPR038305">
    <property type="entry name" value="HeLo_sf"/>
</dbReference>
<proteinExistence type="predicted"/>
<evidence type="ECO:0000313" key="5">
    <source>
        <dbReference type="Proteomes" id="UP000030752"/>
    </source>
</evidence>
<evidence type="ECO:0000256" key="1">
    <source>
        <dbReference type="SAM" id="MobiDB-lite"/>
    </source>
</evidence>
<reference evidence="4 5" key="1">
    <citation type="submission" date="2013-03" db="EMBL/GenBank/DDBJ databases">
        <title>The Genome Sequence of Phialophora europaea CBS 101466.</title>
        <authorList>
            <consortium name="The Broad Institute Genomics Platform"/>
            <person name="Cuomo C."/>
            <person name="de Hoog S."/>
            <person name="Gorbushina A."/>
            <person name="Walker B."/>
            <person name="Young S.K."/>
            <person name="Zeng Q."/>
            <person name="Gargeya S."/>
            <person name="Fitzgerald M."/>
            <person name="Haas B."/>
            <person name="Abouelleil A."/>
            <person name="Allen A.W."/>
            <person name="Alvarado L."/>
            <person name="Arachchi H.M."/>
            <person name="Berlin A.M."/>
            <person name="Chapman S.B."/>
            <person name="Gainer-Dewar J."/>
            <person name="Goldberg J."/>
            <person name="Griggs A."/>
            <person name="Gujja S."/>
            <person name="Hansen M."/>
            <person name="Howarth C."/>
            <person name="Imamovic A."/>
            <person name="Ireland A."/>
            <person name="Larimer J."/>
            <person name="McCowan C."/>
            <person name="Murphy C."/>
            <person name="Pearson M."/>
            <person name="Poon T.W."/>
            <person name="Priest M."/>
            <person name="Roberts A."/>
            <person name="Saif S."/>
            <person name="Shea T."/>
            <person name="Sisk P."/>
            <person name="Sykes S."/>
            <person name="Wortman J."/>
            <person name="Nusbaum C."/>
            <person name="Birren B."/>
        </authorList>
    </citation>
    <scope>NUCLEOTIDE SEQUENCE [LARGE SCALE GENOMIC DNA]</scope>
    <source>
        <strain evidence="4 5">CBS 101466</strain>
    </source>
</reference>
<organism evidence="4 5">
    <name type="scientific">Cyphellophora europaea (strain CBS 101466)</name>
    <name type="common">Phialophora europaea</name>
    <dbReference type="NCBI Taxonomy" id="1220924"/>
    <lineage>
        <taxon>Eukaryota</taxon>
        <taxon>Fungi</taxon>
        <taxon>Dikarya</taxon>
        <taxon>Ascomycota</taxon>
        <taxon>Pezizomycotina</taxon>
        <taxon>Eurotiomycetes</taxon>
        <taxon>Chaetothyriomycetidae</taxon>
        <taxon>Chaetothyriales</taxon>
        <taxon>Cyphellophoraceae</taxon>
        <taxon>Cyphellophora</taxon>
    </lineage>
</organism>
<dbReference type="HOGENOM" id="CLU_983590_0_0_1"/>